<name>A0ABQ9IB87_9NEOP</name>
<protein>
    <submittedName>
        <fullName evidence="2">Uncharacterized protein</fullName>
    </submittedName>
</protein>
<reference evidence="2 3" key="1">
    <citation type="submission" date="2023-02" db="EMBL/GenBank/DDBJ databases">
        <title>LHISI_Scaffold_Assembly.</title>
        <authorList>
            <person name="Stuart O.P."/>
            <person name="Cleave R."/>
            <person name="Magrath M.J.L."/>
            <person name="Mikheyev A.S."/>
        </authorList>
    </citation>
    <scope>NUCLEOTIDE SEQUENCE [LARGE SCALE GENOMIC DNA]</scope>
    <source>
        <strain evidence="2">Daus_M_001</strain>
        <tissue evidence="2">Leg muscle</tissue>
    </source>
</reference>
<accession>A0ABQ9IB87</accession>
<dbReference type="Proteomes" id="UP001159363">
    <property type="component" value="Chromosome 2"/>
</dbReference>
<dbReference type="PANTHER" id="PTHR10773">
    <property type="entry name" value="DNA-DIRECTED RNA POLYMERASES I, II, AND III SUBUNIT RPABC2"/>
    <property type="match status" value="1"/>
</dbReference>
<feature type="region of interest" description="Disordered" evidence="1">
    <location>
        <begin position="40"/>
        <end position="98"/>
    </location>
</feature>
<gene>
    <name evidence="2" type="ORF">PR048_006142</name>
</gene>
<evidence type="ECO:0000313" key="3">
    <source>
        <dbReference type="Proteomes" id="UP001159363"/>
    </source>
</evidence>
<dbReference type="EMBL" id="JARBHB010000002">
    <property type="protein sequence ID" value="KAJ8893544.1"/>
    <property type="molecule type" value="Genomic_DNA"/>
</dbReference>
<feature type="compositionally biased region" description="Basic residues" evidence="1">
    <location>
        <begin position="74"/>
        <end position="83"/>
    </location>
</feature>
<proteinExistence type="predicted"/>
<evidence type="ECO:0000256" key="1">
    <source>
        <dbReference type="SAM" id="MobiDB-lite"/>
    </source>
</evidence>
<dbReference type="PANTHER" id="PTHR10773:SF19">
    <property type="match status" value="1"/>
</dbReference>
<feature type="compositionally biased region" description="Polar residues" evidence="1">
    <location>
        <begin position="55"/>
        <end position="70"/>
    </location>
</feature>
<feature type="compositionally biased region" description="Basic and acidic residues" evidence="1">
    <location>
        <begin position="84"/>
        <end position="97"/>
    </location>
</feature>
<organism evidence="2 3">
    <name type="scientific">Dryococelus australis</name>
    <dbReference type="NCBI Taxonomy" id="614101"/>
    <lineage>
        <taxon>Eukaryota</taxon>
        <taxon>Metazoa</taxon>
        <taxon>Ecdysozoa</taxon>
        <taxon>Arthropoda</taxon>
        <taxon>Hexapoda</taxon>
        <taxon>Insecta</taxon>
        <taxon>Pterygota</taxon>
        <taxon>Neoptera</taxon>
        <taxon>Polyneoptera</taxon>
        <taxon>Phasmatodea</taxon>
        <taxon>Verophasmatodea</taxon>
        <taxon>Anareolatae</taxon>
        <taxon>Phasmatidae</taxon>
        <taxon>Eurycanthinae</taxon>
        <taxon>Dryococelus</taxon>
    </lineage>
</organism>
<sequence length="361" mass="41048">MLNVMRITFMFTGLCGDVGVSSKLDESTVSPGCRERMEAYVSDSDDSDRYPDFQPGSSSDSTIECSSNVSAPCPKKKNHYKKRYGSENKTDTRERTKSNSIKLTECAEVDQHITEMPQQTGNLTSISEQCEDCASTLDMCKGCFVKTLGKTNKFVEMVVNKKRADQPRLPAEDGLGKQSPRNKITEELKQVVTNHLLSIPSYENHYTRRDSSKKYLPQHWTLAALYEDYKKIIQTTQSTEQHHREADAAYNAKDKDKQISKINPTMKTPVVSTYIAFYKRQFNFTVHDRDERQAQCFVRDESIVGRGANKVSSCLYKYLFSLEPCITHITTYSDTCGGQNKKSCVCNEFSGLEELHNFKDH</sequence>
<comment type="caution">
    <text evidence="2">The sequence shown here is derived from an EMBL/GenBank/DDBJ whole genome shotgun (WGS) entry which is preliminary data.</text>
</comment>
<keyword evidence="3" id="KW-1185">Reference proteome</keyword>
<evidence type="ECO:0000313" key="2">
    <source>
        <dbReference type="EMBL" id="KAJ8893544.1"/>
    </source>
</evidence>